<dbReference type="EMBL" id="BAAAQD010000019">
    <property type="protein sequence ID" value="GAA1546363.1"/>
    <property type="molecule type" value="Genomic_DNA"/>
</dbReference>
<sequence>MSTAENREFPWVAATARLGCMTTATSTLAQPRLRLRTPADILAGTPYLFGFHPSDSLVALGVRDKRLRFHMRDDLPDPGEDLDTLADGYGALFARQDVDHVVLIGYGPPERVETLIHATTAAMRRHGIAVHEMLWAHEGRYRSLICESPYCCPTEGQPYDVETSAVAATATLIGMVALPDRAALVASLAAPTGPALDAAERATRQTQTRLVHSPGTPAEGVASIDAALRRVRAGEGLTDEEVAWLAFLLHSLPLRDDAWLRIDRDLDTDLDLHDRLWTDVLRRCAPTFAAPAAMLVAYASWRSGNGVRSRIALDRAFDADPGYRAAKLMAEILDRGLSPQSLPPIGRRDGRRPTPPRRRTTRRRRR</sequence>
<evidence type="ECO:0000313" key="3">
    <source>
        <dbReference type="Proteomes" id="UP001501470"/>
    </source>
</evidence>
<proteinExistence type="predicted"/>
<accession>A0ABP4MKL1</accession>
<dbReference type="InterPro" id="IPR025447">
    <property type="entry name" value="DUF4192"/>
</dbReference>
<comment type="caution">
    <text evidence="2">The sequence shown here is derived from an EMBL/GenBank/DDBJ whole genome shotgun (WGS) entry which is preliminary data.</text>
</comment>
<feature type="region of interest" description="Disordered" evidence="1">
    <location>
        <begin position="337"/>
        <end position="366"/>
    </location>
</feature>
<organism evidence="2 3">
    <name type="scientific">Dactylosporangium maewongense</name>
    <dbReference type="NCBI Taxonomy" id="634393"/>
    <lineage>
        <taxon>Bacteria</taxon>
        <taxon>Bacillati</taxon>
        <taxon>Actinomycetota</taxon>
        <taxon>Actinomycetes</taxon>
        <taxon>Micromonosporales</taxon>
        <taxon>Micromonosporaceae</taxon>
        <taxon>Dactylosporangium</taxon>
    </lineage>
</organism>
<evidence type="ECO:0000256" key="1">
    <source>
        <dbReference type="SAM" id="MobiDB-lite"/>
    </source>
</evidence>
<evidence type="ECO:0000313" key="2">
    <source>
        <dbReference type="EMBL" id="GAA1546363.1"/>
    </source>
</evidence>
<dbReference type="Proteomes" id="UP001501470">
    <property type="component" value="Unassembled WGS sequence"/>
</dbReference>
<keyword evidence="3" id="KW-1185">Reference proteome</keyword>
<evidence type="ECO:0008006" key="4">
    <source>
        <dbReference type="Google" id="ProtNLM"/>
    </source>
</evidence>
<name>A0ABP4MKL1_9ACTN</name>
<gene>
    <name evidence="2" type="ORF">GCM10009827_078130</name>
</gene>
<feature type="compositionally biased region" description="Basic residues" evidence="1">
    <location>
        <begin position="354"/>
        <end position="366"/>
    </location>
</feature>
<dbReference type="Pfam" id="PF13830">
    <property type="entry name" value="DUF4192"/>
    <property type="match status" value="1"/>
</dbReference>
<reference evidence="3" key="1">
    <citation type="journal article" date="2019" name="Int. J. Syst. Evol. Microbiol.">
        <title>The Global Catalogue of Microorganisms (GCM) 10K type strain sequencing project: providing services to taxonomists for standard genome sequencing and annotation.</title>
        <authorList>
            <consortium name="The Broad Institute Genomics Platform"/>
            <consortium name="The Broad Institute Genome Sequencing Center for Infectious Disease"/>
            <person name="Wu L."/>
            <person name="Ma J."/>
        </authorList>
    </citation>
    <scope>NUCLEOTIDE SEQUENCE [LARGE SCALE GENOMIC DNA]</scope>
    <source>
        <strain evidence="3">JCM 15933</strain>
    </source>
</reference>
<protein>
    <recommendedName>
        <fullName evidence="4">DUF4192 domain-containing protein</fullName>
    </recommendedName>
</protein>